<proteinExistence type="predicted"/>
<comment type="caution">
    <text evidence="2">The sequence shown here is derived from an EMBL/GenBank/DDBJ whole genome shotgun (WGS) entry which is preliminary data.</text>
</comment>
<protein>
    <recommendedName>
        <fullName evidence="1">BPL/LPL catalytic domain-containing protein</fullName>
    </recommendedName>
</protein>
<dbReference type="Pfam" id="PF21948">
    <property type="entry name" value="LplA-B_cat"/>
    <property type="match status" value="1"/>
</dbReference>
<name>A0A317ZKY2_9BACT</name>
<dbReference type="SUPFAM" id="SSF55681">
    <property type="entry name" value="Class II aaRS and biotin synthetases"/>
    <property type="match status" value="1"/>
</dbReference>
<dbReference type="AlphaFoldDB" id="A0A317ZKY2"/>
<dbReference type="Gene3D" id="3.30.930.10">
    <property type="entry name" value="Bira Bifunctional Protein, Domain 2"/>
    <property type="match status" value="1"/>
</dbReference>
<dbReference type="InterPro" id="IPR050664">
    <property type="entry name" value="Octanoyltrans_LipM/LipL"/>
</dbReference>
<dbReference type="InterPro" id="IPR004143">
    <property type="entry name" value="BPL_LPL_catalytic"/>
</dbReference>
<dbReference type="InParanoid" id="A0A317ZKY2"/>
<dbReference type="Proteomes" id="UP000247099">
    <property type="component" value="Unassembled WGS sequence"/>
</dbReference>
<dbReference type="EMBL" id="QHJQ01000001">
    <property type="protein sequence ID" value="PXA05682.1"/>
    <property type="molecule type" value="Genomic_DNA"/>
</dbReference>
<organism evidence="2 3">
    <name type="scientific">Coraliomargarita sinensis</name>
    <dbReference type="NCBI Taxonomy" id="2174842"/>
    <lineage>
        <taxon>Bacteria</taxon>
        <taxon>Pseudomonadati</taxon>
        <taxon>Verrucomicrobiota</taxon>
        <taxon>Opitutia</taxon>
        <taxon>Puniceicoccales</taxon>
        <taxon>Coraliomargaritaceae</taxon>
        <taxon>Coraliomargarita</taxon>
    </lineage>
</organism>
<evidence type="ECO:0000313" key="2">
    <source>
        <dbReference type="EMBL" id="PXA05682.1"/>
    </source>
</evidence>
<feature type="domain" description="BPL/LPL catalytic" evidence="1">
    <location>
        <begin position="27"/>
        <end position="228"/>
    </location>
</feature>
<accession>A0A317ZKY2</accession>
<dbReference type="InterPro" id="IPR045864">
    <property type="entry name" value="aa-tRNA-synth_II/BPL/LPL"/>
</dbReference>
<dbReference type="PANTHER" id="PTHR43679">
    <property type="entry name" value="OCTANOYLTRANSFERASE LIPM-RELATED"/>
    <property type="match status" value="1"/>
</dbReference>
<dbReference type="OrthoDB" id="9788148at2"/>
<dbReference type="RefSeq" id="WP_110129760.1">
    <property type="nucleotide sequence ID" value="NZ_QHJQ01000001.1"/>
</dbReference>
<keyword evidence="3" id="KW-1185">Reference proteome</keyword>
<dbReference type="PANTHER" id="PTHR43679:SF2">
    <property type="entry name" value="OCTANOYL-[GCVH]:PROTEIN N-OCTANOYLTRANSFERASE"/>
    <property type="match status" value="1"/>
</dbReference>
<evidence type="ECO:0000259" key="1">
    <source>
        <dbReference type="PROSITE" id="PS51733"/>
    </source>
</evidence>
<reference evidence="2 3" key="1">
    <citation type="submission" date="2018-05" db="EMBL/GenBank/DDBJ databases">
        <title>Coraliomargarita sinensis sp. nov., isolated from a marine solar saltern.</title>
        <authorList>
            <person name="Zhou L.Y."/>
        </authorList>
    </citation>
    <scope>NUCLEOTIDE SEQUENCE [LARGE SCALE GENOMIC DNA]</scope>
    <source>
        <strain evidence="2 3">WN38</strain>
    </source>
</reference>
<gene>
    <name evidence="2" type="ORF">DDZ13_02075</name>
</gene>
<sequence>MFVVLPNAFGDAATNMAIDTALLETLPEGTAVFRHYGWAEPSFTFGYSQRCSEVLSHTPPDVTLCRRLTGGGIVDHRNDWTYALVIARKAPPAEISSTVLYAAVHKSLSGALNAQSIETQLAPCPRKCDETTTRAEGPDQCFIQPVMNDVLNWEGRKIAGAAMKKTRQGLLIQGSMDRSALSGPVDLNAFSEEFIKNLSQSLEIPRQQPDDLRPFFQSSLIEREKEKFASQEWTHRR</sequence>
<evidence type="ECO:0000313" key="3">
    <source>
        <dbReference type="Proteomes" id="UP000247099"/>
    </source>
</evidence>
<dbReference type="PROSITE" id="PS51733">
    <property type="entry name" value="BPL_LPL_CATALYTIC"/>
    <property type="match status" value="1"/>
</dbReference>